<dbReference type="AlphaFoldDB" id="A0A2H3BFG3"/>
<feature type="compositionally biased region" description="Polar residues" evidence="1">
    <location>
        <begin position="8"/>
        <end position="20"/>
    </location>
</feature>
<reference evidence="4" key="1">
    <citation type="journal article" date="2017" name="Nat. Ecol. Evol.">
        <title>Genome expansion and lineage-specific genetic innovations in the forest pathogenic fungi Armillaria.</title>
        <authorList>
            <person name="Sipos G."/>
            <person name="Prasanna A.N."/>
            <person name="Walter M.C."/>
            <person name="O'Connor E."/>
            <person name="Balint B."/>
            <person name="Krizsan K."/>
            <person name="Kiss B."/>
            <person name="Hess J."/>
            <person name="Varga T."/>
            <person name="Slot J."/>
            <person name="Riley R."/>
            <person name="Boka B."/>
            <person name="Rigling D."/>
            <person name="Barry K."/>
            <person name="Lee J."/>
            <person name="Mihaltcheva S."/>
            <person name="LaButti K."/>
            <person name="Lipzen A."/>
            <person name="Waldron R."/>
            <person name="Moloney N.M."/>
            <person name="Sperisen C."/>
            <person name="Kredics L."/>
            <person name="Vagvoelgyi C."/>
            <person name="Patrignani A."/>
            <person name="Fitzpatrick D."/>
            <person name="Nagy I."/>
            <person name="Doyle S."/>
            <person name="Anderson J.B."/>
            <person name="Grigoriev I.V."/>
            <person name="Gueldener U."/>
            <person name="Muensterkoetter M."/>
            <person name="Nagy L.G."/>
        </authorList>
    </citation>
    <scope>NUCLEOTIDE SEQUENCE [LARGE SCALE GENOMIC DNA]</scope>
    <source>
        <strain evidence="4">28-4</strain>
    </source>
</reference>
<dbReference type="Proteomes" id="UP000218334">
    <property type="component" value="Unassembled WGS sequence"/>
</dbReference>
<keyword evidence="2" id="KW-1133">Transmembrane helix</keyword>
<proteinExistence type="predicted"/>
<protein>
    <submittedName>
        <fullName evidence="3">Uncharacterized protein</fullName>
    </submittedName>
</protein>
<evidence type="ECO:0000313" key="4">
    <source>
        <dbReference type="Proteomes" id="UP000218334"/>
    </source>
</evidence>
<sequence>MTLDSAKSGGSSCPQDTQNAPACRPRSPGFYRLPSENDIIDGTDWIDSLWEDLHSANPSSNRTSRCFDSTSRNVCKLIRLTIKSHIQTNTLHAIYDILEYRGYLESVCPEIINDILQEIKDNNSEMVTFSADIRRRCMTAGPELEHKMSILQAVVIRQHRVGPILFLQSYETHPSSPQDFNPNDFVKTIVRRSVVVFFLLLVLLLPWAPAEPRFGTLYIGMFSAYLTALLTYNTYSYARDIVPKIDDLNTNTFQLIWAVRDMAGLLTLIAESEGPPFPDVLHAQRFLKAFRASFLGGREELSKLRSWLQGLPFWTDIDFGAHHWDDHDNNLLRSRYTAVTRICTISGAISHSDDENLQTDSSRQYEYRCLATAKPGASTTASIHDSIASGDGLSTTNFSYSRSVTQDTEDLREKWTFGDSVDDLLLFSVERDASFRIRIFFLFRRDVGPA</sequence>
<feature type="region of interest" description="Disordered" evidence="1">
    <location>
        <begin position="1"/>
        <end position="28"/>
    </location>
</feature>
<gene>
    <name evidence="3" type="ORF">ARMSODRAFT_1018983</name>
</gene>
<evidence type="ECO:0000256" key="2">
    <source>
        <dbReference type="SAM" id="Phobius"/>
    </source>
</evidence>
<keyword evidence="2" id="KW-0812">Transmembrane</keyword>
<organism evidence="3 4">
    <name type="scientific">Armillaria solidipes</name>
    <dbReference type="NCBI Taxonomy" id="1076256"/>
    <lineage>
        <taxon>Eukaryota</taxon>
        <taxon>Fungi</taxon>
        <taxon>Dikarya</taxon>
        <taxon>Basidiomycota</taxon>
        <taxon>Agaricomycotina</taxon>
        <taxon>Agaricomycetes</taxon>
        <taxon>Agaricomycetidae</taxon>
        <taxon>Agaricales</taxon>
        <taxon>Marasmiineae</taxon>
        <taxon>Physalacriaceae</taxon>
        <taxon>Armillaria</taxon>
    </lineage>
</organism>
<dbReference type="EMBL" id="KZ293429">
    <property type="protein sequence ID" value="PBK69601.1"/>
    <property type="molecule type" value="Genomic_DNA"/>
</dbReference>
<feature type="transmembrane region" description="Helical" evidence="2">
    <location>
        <begin position="189"/>
        <end position="208"/>
    </location>
</feature>
<feature type="transmembrane region" description="Helical" evidence="2">
    <location>
        <begin position="214"/>
        <end position="235"/>
    </location>
</feature>
<evidence type="ECO:0000313" key="3">
    <source>
        <dbReference type="EMBL" id="PBK69601.1"/>
    </source>
</evidence>
<keyword evidence="4" id="KW-1185">Reference proteome</keyword>
<name>A0A2H3BFG3_9AGAR</name>
<evidence type="ECO:0000256" key="1">
    <source>
        <dbReference type="SAM" id="MobiDB-lite"/>
    </source>
</evidence>
<keyword evidence="2" id="KW-0472">Membrane</keyword>
<accession>A0A2H3BFG3</accession>